<keyword evidence="2" id="KW-1185">Reference proteome</keyword>
<dbReference type="AlphaFoldDB" id="A0A3N4L6D6"/>
<organism evidence="1 2">
    <name type="scientific">Terfezia boudieri ATCC MYA-4762</name>
    <dbReference type="NCBI Taxonomy" id="1051890"/>
    <lineage>
        <taxon>Eukaryota</taxon>
        <taxon>Fungi</taxon>
        <taxon>Dikarya</taxon>
        <taxon>Ascomycota</taxon>
        <taxon>Pezizomycotina</taxon>
        <taxon>Pezizomycetes</taxon>
        <taxon>Pezizales</taxon>
        <taxon>Pezizaceae</taxon>
        <taxon>Terfezia</taxon>
    </lineage>
</organism>
<dbReference type="EMBL" id="ML121628">
    <property type="protein sequence ID" value="RPB18460.1"/>
    <property type="molecule type" value="Genomic_DNA"/>
</dbReference>
<protein>
    <submittedName>
        <fullName evidence="1">Uncharacterized protein</fullName>
    </submittedName>
</protein>
<dbReference type="Proteomes" id="UP000267821">
    <property type="component" value="Unassembled WGS sequence"/>
</dbReference>
<accession>A0A3N4L6D6</accession>
<name>A0A3N4L6D6_9PEZI</name>
<gene>
    <name evidence="1" type="ORF">L211DRAFT_843602</name>
</gene>
<dbReference type="InParanoid" id="A0A3N4L6D6"/>
<evidence type="ECO:0000313" key="1">
    <source>
        <dbReference type="EMBL" id="RPB18460.1"/>
    </source>
</evidence>
<sequence length="67" mass="7799">MLRFLLFFVLQTLLLCVVIIVCSRCLLSKSPLYCLLLRGLFKPHKSPVYIDQVKITEIQAINLFRCI</sequence>
<evidence type="ECO:0000313" key="2">
    <source>
        <dbReference type="Proteomes" id="UP000267821"/>
    </source>
</evidence>
<reference evidence="1 2" key="1">
    <citation type="journal article" date="2018" name="Nat. Ecol. Evol.">
        <title>Pezizomycetes genomes reveal the molecular basis of ectomycorrhizal truffle lifestyle.</title>
        <authorList>
            <person name="Murat C."/>
            <person name="Payen T."/>
            <person name="Noel B."/>
            <person name="Kuo A."/>
            <person name="Morin E."/>
            <person name="Chen J."/>
            <person name="Kohler A."/>
            <person name="Krizsan K."/>
            <person name="Balestrini R."/>
            <person name="Da Silva C."/>
            <person name="Montanini B."/>
            <person name="Hainaut M."/>
            <person name="Levati E."/>
            <person name="Barry K.W."/>
            <person name="Belfiori B."/>
            <person name="Cichocki N."/>
            <person name="Clum A."/>
            <person name="Dockter R.B."/>
            <person name="Fauchery L."/>
            <person name="Guy J."/>
            <person name="Iotti M."/>
            <person name="Le Tacon F."/>
            <person name="Lindquist E.A."/>
            <person name="Lipzen A."/>
            <person name="Malagnac F."/>
            <person name="Mello A."/>
            <person name="Molinier V."/>
            <person name="Miyauchi S."/>
            <person name="Poulain J."/>
            <person name="Riccioni C."/>
            <person name="Rubini A."/>
            <person name="Sitrit Y."/>
            <person name="Splivallo R."/>
            <person name="Traeger S."/>
            <person name="Wang M."/>
            <person name="Zifcakova L."/>
            <person name="Wipf D."/>
            <person name="Zambonelli A."/>
            <person name="Paolocci F."/>
            <person name="Nowrousian M."/>
            <person name="Ottonello S."/>
            <person name="Baldrian P."/>
            <person name="Spatafora J.W."/>
            <person name="Henrissat B."/>
            <person name="Nagy L.G."/>
            <person name="Aury J.M."/>
            <person name="Wincker P."/>
            <person name="Grigoriev I.V."/>
            <person name="Bonfante P."/>
            <person name="Martin F.M."/>
        </authorList>
    </citation>
    <scope>NUCLEOTIDE SEQUENCE [LARGE SCALE GENOMIC DNA]</scope>
    <source>
        <strain evidence="1 2">ATCC MYA-4762</strain>
    </source>
</reference>
<proteinExistence type="predicted"/>